<dbReference type="PANTHER" id="PTHR31251">
    <property type="entry name" value="SQUAMOSA PROMOTER-BINDING-LIKE PROTEIN 4"/>
    <property type="match status" value="1"/>
</dbReference>
<dbReference type="AlphaFoldDB" id="A0A3L6SNB5"/>
<dbReference type="InterPro" id="IPR044817">
    <property type="entry name" value="SBP-like"/>
</dbReference>
<keyword evidence="2 4" id="KW-0863">Zinc-finger</keyword>
<keyword evidence="8" id="KW-1185">Reference proteome</keyword>
<comment type="caution">
    <text evidence="7">The sequence shown here is derived from an EMBL/GenBank/DDBJ whole genome shotgun (WGS) entry which is preliminary data.</text>
</comment>
<dbReference type="PANTHER" id="PTHR31251:SF204">
    <property type="entry name" value="SQUAMOSA PROMOTER-BINDING-LIKE PROTEIN 1"/>
    <property type="match status" value="1"/>
</dbReference>
<accession>A0A3L6SNB5</accession>
<evidence type="ECO:0000256" key="1">
    <source>
        <dbReference type="ARBA" id="ARBA00022723"/>
    </source>
</evidence>
<evidence type="ECO:0000256" key="5">
    <source>
        <dbReference type="SAM" id="MobiDB-lite"/>
    </source>
</evidence>
<dbReference type="Proteomes" id="UP000275267">
    <property type="component" value="Unassembled WGS sequence"/>
</dbReference>
<feature type="region of interest" description="Disordered" evidence="5">
    <location>
        <begin position="79"/>
        <end position="131"/>
    </location>
</feature>
<dbReference type="GO" id="GO:0008270">
    <property type="term" value="F:zinc ion binding"/>
    <property type="evidence" value="ECO:0007669"/>
    <property type="project" value="UniProtKB-KW"/>
</dbReference>
<dbReference type="STRING" id="4540.A0A3L6SNB5"/>
<dbReference type="PROSITE" id="PS51141">
    <property type="entry name" value="ZF_SBP"/>
    <property type="match status" value="1"/>
</dbReference>
<keyword evidence="1" id="KW-0479">Metal-binding</keyword>
<dbReference type="InterPro" id="IPR036893">
    <property type="entry name" value="SBP_sf"/>
</dbReference>
<protein>
    <submittedName>
        <fullName evidence="7">Squamosa promoter-binding-like protein 1</fullName>
    </submittedName>
</protein>
<evidence type="ECO:0000313" key="7">
    <source>
        <dbReference type="EMBL" id="RLN23655.1"/>
    </source>
</evidence>
<evidence type="ECO:0000259" key="6">
    <source>
        <dbReference type="PROSITE" id="PS51141"/>
    </source>
</evidence>
<dbReference type="Gene3D" id="4.10.1100.10">
    <property type="entry name" value="Transcription factor, SBP-box domain"/>
    <property type="match status" value="1"/>
</dbReference>
<dbReference type="GO" id="GO:0005634">
    <property type="term" value="C:nucleus"/>
    <property type="evidence" value="ECO:0007669"/>
    <property type="project" value="InterPro"/>
</dbReference>
<sequence length="540" mass="60348">MEAGFLWKENGDQAGAARMSGGHKNKSLDWDLNDWRWDANLFLATPAAAAPSECCSRELSRAQGEIDFGVVVEKRRRLSPEEDGSAGCSNNSAVADGDTNHVVSVQRRQSSEEERPRKGASSSTPPSCQVDGCHADLSGARDYHKRHKVCEAHTRTSVVRIKNIEHRFCQQCSSTQAYQDILKNANSNPTSNAGSNAANGSTMHELTIRSIPVGSESLAEGPPVKKRVQDFDLNDACIEEVESRTEKIVFKLFGKEPKDFPVDLREQILNWLSHYPTDIESYIRPGCVILTVYLRLPNWIWDELDDNPAPWIEKLITISNDAFWRTGWVYARIQECLTLSFNGLSTLFLVEDYDQSSLSVPFVVSEKDEWCAVVKKLLNTMFRGDIDLDVPSPVEFALGENLLVSAVNKRSKPLVQFLLRYRTRNYAPDSGAIDPVQFLFTPDMTGPSNITPLHIAATISDATGVLDALTDDLQQLGIKAWKNARDDTGLQRIMLKREATYPTFKWFRTKLIEGYPKLMSLLPSPADHLLLIPSGSMLVK</sequence>
<proteinExistence type="predicted"/>
<evidence type="ECO:0000313" key="8">
    <source>
        <dbReference type="Proteomes" id="UP000275267"/>
    </source>
</evidence>
<feature type="domain" description="SBP-type" evidence="6">
    <location>
        <begin position="125"/>
        <end position="202"/>
    </location>
</feature>
<reference evidence="8" key="1">
    <citation type="journal article" date="2019" name="Nat. Commun.">
        <title>The genome of broomcorn millet.</title>
        <authorList>
            <person name="Zou C."/>
            <person name="Miki D."/>
            <person name="Li D."/>
            <person name="Tang Q."/>
            <person name="Xiao L."/>
            <person name="Rajput S."/>
            <person name="Deng P."/>
            <person name="Jia W."/>
            <person name="Huang R."/>
            <person name="Zhang M."/>
            <person name="Sun Y."/>
            <person name="Hu J."/>
            <person name="Fu X."/>
            <person name="Schnable P.S."/>
            <person name="Li F."/>
            <person name="Zhang H."/>
            <person name="Feng B."/>
            <person name="Zhu X."/>
            <person name="Liu R."/>
            <person name="Schnable J.C."/>
            <person name="Zhu J.-K."/>
            <person name="Zhang H."/>
        </authorList>
    </citation>
    <scope>NUCLEOTIDE SEQUENCE [LARGE SCALE GENOMIC DNA]</scope>
</reference>
<dbReference type="OrthoDB" id="514967at2759"/>
<dbReference type="InterPro" id="IPR004333">
    <property type="entry name" value="SBP_dom"/>
</dbReference>
<evidence type="ECO:0000256" key="3">
    <source>
        <dbReference type="ARBA" id="ARBA00022833"/>
    </source>
</evidence>
<dbReference type="EMBL" id="PQIB02000004">
    <property type="protein sequence ID" value="RLN23655.1"/>
    <property type="molecule type" value="Genomic_DNA"/>
</dbReference>
<evidence type="ECO:0000256" key="2">
    <source>
        <dbReference type="ARBA" id="ARBA00022771"/>
    </source>
</evidence>
<name>A0A3L6SNB5_PANMI</name>
<dbReference type="SUPFAM" id="SSF103612">
    <property type="entry name" value="SBT domain"/>
    <property type="match status" value="1"/>
</dbReference>
<dbReference type="Pfam" id="PF03110">
    <property type="entry name" value="SBP"/>
    <property type="match status" value="1"/>
</dbReference>
<evidence type="ECO:0000256" key="4">
    <source>
        <dbReference type="PROSITE-ProRule" id="PRU00470"/>
    </source>
</evidence>
<dbReference type="GO" id="GO:0003677">
    <property type="term" value="F:DNA binding"/>
    <property type="evidence" value="ECO:0007669"/>
    <property type="project" value="InterPro"/>
</dbReference>
<keyword evidence="3" id="KW-0862">Zinc</keyword>
<gene>
    <name evidence="7" type="ORF">C2845_PM07G07420</name>
</gene>
<organism evidence="7 8">
    <name type="scientific">Panicum miliaceum</name>
    <name type="common">Proso millet</name>
    <name type="synonym">Broomcorn millet</name>
    <dbReference type="NCBI Taxonomy" id="4540"/>
    <lineage>
        <taxon>Eukaryota</taxon>
        <taxon>Viridiplantae</taxon>
        <taxon>Streptophyta</taxon>
        <taxon>Embryophyta</taxon>
        <taxon>Tracheophyta</taxon>
        <taxon>Spermatophyta</taxon>
        <taxon>Magnoliopsida</taxon>
        <taxon>Liliopsida</taxon>
        <taxon>Poales</taxon>
        <taxon>Poaceae</taxon>
        <taxon>PACMAD clade</taxon>
        <taxon>Panicoideae</taxon>
        <taxon>Panicodae</taxon>
        <taxon>Paniceae</taxon>
        <taxon>Panicinae</taxon>
        <taxon>Panicum</taxon>
        <taxon>Panicum sect. Panicum</taxon>
    </lineage>
</organism>